<keyword evidence="4" id="KW-1185">Reference proteome</keyword>
<comment type="similarity">
    <text evidence="1">Belongs to the short-chain dehydrogenases/reductases (SDR) family.</text>
</comment>
<name>A0A1N6ECE1_9BACT</name>
<dbReference type="Pfam" id="PF13561">
    <property type="entry name" value="adh_short_C2"/>
    <property type="match status" value="1"/>
</dbReference>
<dbReference type="Gene3D" id="3.40.50.720">
    <property type="entry name" value="NAD(P)-binding Rossmann-like Domain"/>
    <property type="match status" value="1"/>
</dbReference>
<dbReference type="EMBL" id="FSRG01000003">
    <property type="protein sequence ID" value="SIN80699.1"/>
    <property type="molecule type" value="Genomic_DNA"/>
</dbReference>
<dbReference type="GO" id="GO:0016491">
    <property type="term" value="F:oxidoreductase activity"/>
    <property type="evidence" value="ECO:0007669"/>
    <property type="project" value="UniProtKB-KW"/>
</dbReference>
<protein>
    <submittedName>
        <fullName evidence="3">3-oxoacyl-[acyl-carrier protein] reductase</fullName>
    </submittedName>
</protein>
<proteinExistence type="inferred from homology"/>
<dbReference type="CDD" id="cd05333">
    <property type="entry name" value="BKR_SDR_c"/>
    <property type="match status" value="1"/>
</dbReference>
<dbReference type="NCBIfam" id="NF004200">
    <property type="entry name" value="PRK05653.1-5"/>
    <property type="match status" value="1"/>
</dbReference>
<reference evidence="4" key="1">
    <citation type="submission" date="2016-11" db="EMBL/GenBank/DDBJ databases">
        <authorList>
            <person name="Varghese N."/>
            <person name="Submissions S."/>
        </authorList>
    </citation>
    <scope>NUCLEOTIDE SEQUENCE [LARGE SCALE GENOMIC DNA]</scope>
    <source>
        <strain evidence="4">DSM 17456</strain>
    </source>
</reference>
<keyword evidence="2" id="KW-0560">Oxidoreductase</keyword>
<dbReference type="SUPFAM" id="SSF51735">
    <property type="entry name" value="NAD(P)-binding Rossmann-fold domains"/>
    <property type="match status" value="1"/>
</dbReference>
<dbReference type="FunFam" id="3.40.50.720:FF:000173">
    <property type="entry name" value="3-oxoacyl-[acyl-carrier protein] reductase"/>
    <property type="match status" value="1"/>
</dbReference>
<gene>
    <name evidence="3" type="ORF">SAMN02745161_0886</name>
</gene>
<sequence length="241" mass="25759">MTFPIALITGASKGIGAATALALAESGYDIWLNYRGDHAAAEQVKAAILEKGRKCTLLPFDVADKDAVRAALEPLLKDAVPYVLVNNAGYTKDGLMMWMDDEDWTGVLDVHLSGFFYVTKCVLTYMLRKREGRIINMVSTSGETGVAGQVNYSAAKSGLIGATKSLAREVAKRNILVNAVSPGFIETDMTDGLPKEKILPMIPVGRMGTVEEVAGVVRFLCSPDAGYITGQVLSVNGGVHM</sequence>
<dbReference type="InterPro" id="IPR050259">
    <property type="entry name" value="SDR"/>
</dbReference>
<dbReference type="PANTHER" id="PTHR42879:SF2">
    <property type="entry name" value="3-OXOACYL-[ACYL-CARRIER-PROTEIN] REDUCTASE FABG"/>
    <property type="match status" value="1"/>
</dbReference>
<evidence type="ECO:0000313" key="3">
    <source>
        <dbReference type="EMBL" id="SIN80699.1"/>
    </source>
</evidence>
<dbReference type="NCBIfam" id="NF009466">
    <property type="entry name" value="PRK12826.1-2"/>
    <property type="match status" value="1"/>
</dbReference>
<evidence type="ECO:0000256" key="1">
    <source>
        <dbReference type="ARBA" id="ARBA00006484"/>
    </source>
</evidence>
<evidence type="ECO:0000256" key="2">
    <source>
        <dbReference type="ARBA" id="ARBA00023002"/>
    </source>
</evidence>
<dbReference type="STRING" id="1121457.SAMN02745161_0886"/>
<dbReference type="AlphaFoldDB" id="A0A1N6ECE1"/>
<dbReference type="InterPro" id="IPR002347">
    <property type="entry name" value="SDR_fam"/>
</dbReference>
<dbReference type="Proteomes" id="UP000184694">
    <property type="component" value="Unassembled WGS sequence"/>
</dbReference>
<dbReference type="PRINTS" id="PR00081">
    <property type="entry name" value="GDHRDH"/>
</dbReference>
<dbReference type="RefSeq" id="WP_074215717.1">
    <property type="nucleotide sequence ID" value="NZ_FSRG01000003.1"/>
</dbReference>
<dbReference type="OrthoDB" id="9804774at2"/>
<dbReference type="PANTHER" id="PTHR42879">
    <property type="entry name" value="3-OXOACYL-(ACYL-CARRIER-PROTEIN) REDUCTASE"/>
    <property type="match status" value="1"/>
</dbReference>
<dbReference type="InterPro" id="IPR036291">
    <property type="entry name" value="NAD(P)-bd_dom_sf"/>
</dbReference>
<accession>A0A1N6ECE1</accession>
<dbReference type="PRINTS" id="PR00080">
    <property type="entry name" value="SDRFAMILY"/>
</dbReference>
<organism evidence="3 4">
    <name type="scientific">Halodesulfovibrio marinisediminis DSM 17456</name>
    <dbReference type="NCBI Taxonomy" id="1121457"/>
    <lineage>
        <taxon>Bacteria</taxon>
        <taxon>Pseudomonadati</taxon>
        <taxon>Thermodesulfobacteriota</taxon>
        <taxon>Desulfovibrionia</taxon>
        <taxon>Desulfovibrionales</taxon>
        <taxon>Desulfovibrionaceae</taxon>
        <taxon>Halodesulfovibrio</taxon>
    </lineage>
</organism>
<evidence type="ECO:0000313" key="4">
    <source>
        <dbReference type="Proteomes" id="UP000184694"/>
    </source>
</evidence>